<evidence type="ECO:0000256" key="8">
    <source>
        <dbReference type="SAM" id="Phobius"/>
    </source>
</evidence>
<dbReference type="Gene3D" id="1.10.287.130">
    <property type="match status" value="1"/>
</dbReference>
<dbReference type="SMART" id="SM00388">
    <property type="entry name" value="HisKA"/>
    <property type="match status" value="1"/>
</dbReference>
<dbReference type="PROSITE" id="PS50109">
    <property type="entry name" value="HIS_KIN"/>
    <property type="match status" value="1"/>
</dbReference>
<dbReference type="EC" id="2.7.13.3" evidence="2"/>
<dbReference type="InterPro" id="IPR003661">
    <property type="entry name" value="HisK_dim/P_dom"/>
</dbReference>
<protein>
    <recommendedName>
        <fullName evidence="2">histidine kinase</fullName>
        <ecNumber evidence="2">2.7.13.3</ecNumber>
    </recommendedName>
</protein>
<dbReference type="PANTHER" id="PTHR45436:SF5">
    <property type="entry name" value="SENSOR HISTIDINE KINASE TRCS"/>
    <property type="match status" value="1"/>
</dbReference>
<dbReference type="InterPro" id="IPR050428">
    <property type="entry name" value="TCS_sensor_his_kinase"/>
</dbReference>
<evidence type="ECO:0000256" key="3">
    <source>
        <dbReference type="ARBA" id="ARBA00022553"/>
    </source>
</evidence>
<evidence type="ECO:0000256" key="5">
    <source>
        <dbReference type="ARBA" id="ARBA00022692"/>
    </source>
</evidence>
<keyword evidence="3" id="KW-0597">Phosphoprotein</keyword>
<dbReference type="InterPro" id="IPR003594">
    <property type="entry name" value="HATPase_dom"/>
</dbReference>
<dbReference type="CDD" id="cd00082">
    <property type="entry name" value="HisKA"/>
    <property type="match status" value="1"/>
</dbReference>
<dbReference type="GO" id="GO:0000155">
    <property type="term" value="F:phosphorelay sensor kinase activity"/>
    <property type="evidence" value="ECO:0007669"/>
    <property type="project" value="InterPro"/>
</dbReference>
<feature type="transmembrane region" description="Helical" evidence="8">
    <location>
        <begin position="133"/>
        <end position="155"/>
    </location>
</feature>
<evidence type="ECO:0000256" key="6">
    <source>
        <dbReference type="ARBA" id="ARBA00022777"/>
    </source>
</evidence>
<reference evidence="11" key="1">
    <citation type="submission" date="2009-08" db="EMBL/GenBank/DDBJ databases">
        <title>The complete genome of Chitinophaga pinensis DSM 2588.</title>
        <authorList>
            <consortium name="US DOE Joint Genome Institute (JGI-PGF)"/>
            <person name="Lucas S."/>
            <person name="Copeland A."/>
            <person name="Lapidus A."/>
            <person name="Glavina del Rio T."/>
            <person name="Dalin E."/>
            <person name="Tice H."/>
            <person name="Bruce D."/>
            <person name="Goodwin L."/>
            <person name="Pitluck S."/>
            <person name="Kyrpides N."/>
            <person name="Mavromatis K."/>
            <person name="Ivanova N."/>
            <person name="Mikhailova N."/>
            <person name="Sims D."/>
            <person name="Meinche L."/>
            <person name="Brettin T."/>
            <person name="Detter J.C."/>
            <person name="Han C."/>
            <person name="Larimer F."/>
            <person name="Land M."/>
            <person name="Hauser L."/>
            <person name="Markowitz V."/>
            <person name="Cheng J.-F."/>
            <person name="Hugenholtz P."/>
            <person name="Woyke T."/>
            <person name="Wu D."/>
            <person name="Spring S."/>
            <person name="Klenk H.-P."/>
            <person name="Eisen J.A."/>
        </authorList>
    </citation>
    <scope>NUCLEOTIDE SEQUENCE [LARGE SCALE GENOMIC DNA]</scope>
    <source>
        <strain evidence="11">ATCC 43595 / DSM 2588 / LMG 13176 / NBRC 15968 / NCIMB 11800 / UQM 2034</strain>
    </source>
</reference>
<keyword evidence="5 8" id="KW-0812">Transmembrane</keyword>
<dbReference type="RefSeq" id="WP_012792533.1">
    <property type="nucleotide sequence ID" value="NC_013132.1"/>
</dbReference>
<dbReference type="KEGG" id="cpi:Cpin_4932"/>
<evidence type="ECO:0000256" key="2">
    <source>
        <dbReference type="ARBA" id="ARBA00012438"/>
    </source>
</evidence>
<dbReference type="AlphaFoldDB" id="A0A979G7U4"/>
<sequence length="426" mass="48093">MKLHNYTLKYLAIALLSIIVLWGVLFYLHIRQQIGESLDRNLSNYKLDFIEAAQKDTSVLTRLSVAGNFFHVQEIGEEDALQVRDRYEDNTIEQDGEKIAARRLGSAFELNGRYYTLEVTTSTLEEDTLVKNILYGIILLYLALLLSVLFINNLLLRKLWRPFYAVIRQIEKFQLGKNTRIATTPTKIAEFASLNETIQSLVARAEDAFSGQRQFVENASHELQTPLAISLNRLELLLENEPLSPEGATAVTQVMKGLERLSRLNKTLLLLTRIENNQYLDTTAVNFNKLIASLIHEFEDLAGHKGVTIRFVENNPSLLLSMNEDLAGILIVNLLKNAIVHNVEQGNVIVATYADRLEISNTGAAEPLDVKRVFDRFYKNSANKQSTGLGLAIVKAIANQYGLHAIYSHRDGLHVITLLFPKKSDR</sequence>
<evidence type="ECO:0000256" key="4">
    <source>
        <dbReference type="ARBA" id="ARBA00022679"/>
    </source>
</evidence>
<dbReference type="InterPro" id="IPR005467">
    <property type="entry name" value="His_kinase_dom"/>
</dbReference>
<keyword evidence="6 10" id="KW-0418">Kinase</keyword>
<dbReference type="SUPFAM" id="SSF47384">
    <property type="entry name" value="Homodimeric domain of signal transducing histidine kinase"/>
    <property type="match status" value="1"/>
</dbReference>
<keyword evidence="8" id="KW-0472">Membrane</keyword>
<dbReference type="SUPFAM" id="SSF55874">
    <property type="entry name" value="ATPase domain of HSP90 chaperone/DNA topoisomerase II/histidine kinase"/>
    <property type="match status" value="1"/>
</dbReference>
<dbReference type="InterPro" id="IPR036097">
    <property type="entry name" value="HisK_dim/P_sf"/>
</dbReference>
<evidence type="ECO:0000259" key="9">
    <source>
        <dbReference type="PROSITE" id="PS50109"/>
    </source>
</evidence>
<evidence type="ECO:0000256" key="7">
    <source>
        <dbReference type="ARBA" id="ARBA00022989"/>
    </source>
</evidence>
<accession>A0A979G7U4</accession>
<dbReference type="PANTHER" id="PTHR45436">
    <property type="entry name" value="SENSOR HISTIDINE KINASE YKOH"/>
    <property type="match status" value="1"/>
</dbReference>
<dbReference type="CDD" id="cd00075">
    <property type="entry name" value="HATPase"/>
    <property type="match status" value="1"/>
</dbReference>
<comment type="catalytic activity">
    <reaction evidence="1">
        <text>ATP + protein L-histidine = ADP + protein N-phospho-L-histidine.</text>
        <dbReference type="EC" id="2.7.13.3"/>
    </reaction>
</comment>
<dbReference type="Proteomes" id="UP000002215">
    <property type="component" value="Chromosome"/>
</dbReference>
<reference evidence="10 11" key="2">
    <citation type="journal article" date="2010" name="Stand. Genomic Sci.">
        <title>Complete genome sequence of Chitinophaga pinensis type strain (UQM 2034).</title>
        <authorList>
            <person name="Glavina Del Rio T."/>
            <person name="Abt B."/>
            <person name="Spring S."/>
            <person name="Lapidus A."/>
            <person name="Nolan M."/>
            <person name="Tice H."/>
            <person name="Copeland A."/>
            <person name="Cheng J.F."/>
            <person name="Chen F."/>
            <person name="Bruce D."/>
            <person name="Goodwin L."/>
            <person name="Pitluck S."/>
            <person name="Ivanova N."/>
            <person name="Mavromatis K."/>
            <person name="Mikhailova N."/>
            <person name="Pati A."/>
            <person name="Chen A."/>
            <person name="Palaniappan K."/>
            <person name="Land M."/>
            <person name="Hauser L."/>
            <person name="Chang Y.J."/>
            <person name="Jeffries C.D."/>
            <person name="Chain P."/>
            <person name="Saunders E."/>
            <person name="Detter J.C."/>
            <person name="Brettin T."/>
            <person name="Rohde M."/>
            <person name="Goker M."/>
            <person name="Bristow J."/>
            <person name="Eisen J.A."/>
            <person name="Markowitz V."/>
            <person name="Hugenholtz P."/>
            <person name="Kyrpides N.C."/>
            <person name="Klenk H.P."/>
            <person name="Lucas S."/>
        </authorList>
    </citation>
    <scope>NUCLEOTIDE SEQUENCE [LARGE SCALE GENOMIC DNA]</scope>
    <source>
        <strain evidence="11">ATCC 43595 / DSM 2588 / LMG 13176 / NBRC 15968 / NCIMB 11800 / UQM 2034</strain>
    </source>
</reference>
<dbReference type="OrthoDB" id="1522504at2"/>
<keyword evidence="7 8" id="KW-1133">Transmembrane helix</keyword>
<dbReference type="InterPro" id="IPR036890">
    <property type="entry name" value="HATPase_C_sf"/>
</dbReference>
<dbReference type="EMBL" id="CP001699">
    <property type="protein sequence ID" value="ACU62365.1"/>
    <property type="molecule type" value="Genomic_DNA"/>
</dbReference>
<dbReference type="SMART" id="SM00387">
    <property type="entry name" value="HATPase_c"/>
    <property type="match status" value="1"/>
</dbReference>
<organism evidence="10 11">
    <name type="scientific">Chitinophaga pinensis (strain ATCC 43595 / DSM 2588 / LMG 13176 / NBRC 15968 / NCIMB 11800 / UQM 2034)</name>
    <dbReference type="NCBI Taxonomy" id="485918"/>
    <lineage>
        <taxon>Bacteria</taxon>
        <taxon>Pseudomonadati</taxon>
        <taxon>Bacteroidota</taxon>
        <taxon>Chitinophagia</taxon>
        <taxon>Chitinophagales</taxon>
        <taxon>Chitinophagaceae</taxon>
        <taxon>Chitinophaga</taxon>
    </lineage>
</organism>
<dbReference type="Pfam" id="PF02518">
    <property type="entry name" value="HATPase_c"/>
    <property type="match status" value="1"/>
</dbReference>
<dbReference type="Gene3D" id="3.30.565.10">
    <property type="entry name" value="Histidine kinase-like ATPase, C-terminal domain"/>
    <property type="match status" value="1"/>
</dbReference>
<feature type="domain" description="Histidine kinase" evidence="9">
    <location>
        <begin position="218"/>
        <end position="424"/>
    </location>
</feature>
<evidence type="ECO:0000313" key="10">
    <source>
        <dbReference type="EMBL" id="ACU62365.1"/>
    </source>
</evidence>
<dbReference type="GO" id="GO:0005886">
    <property type="term" value="C:plasma membrane"/>
    <property type="evidence" value="ECO:0007669"/>
    <property type="project" value="TreeGrafter"/>
</dbReference>
<gene>
    <name evidence="10" type="ordered locus">Cpin_4932</name>
</gene>
<evidence type="ECO:0000313" key="11">
    <source>
        <dbReference type="Proteomes" id="UP000002215"/>
    </source>
</evidence>
<name>A0A979G7U4_CHIPD</name>
<proteinExistence type="predicted"/>
<keyword evidence="4" id="KW-0808">Transferase</keyword>
<feature type="transmembrane region" description="Helical" evidence="8">
    <location>
        <begin position="12"/>
        <end position="30"/>
    </location>
</feature>
<evidence type="ECO:0000256" key="1">
    <source>
        <dbReference type="ARBA" id="ARBA00000085"/>
    </source>
</evidence>
<dbReference type="Pfam" id="PF00512">
    <property type="entry name" value="HisKA"/>
    <property type="match status" value="1"/>
</dbReference>